<gene>
    <name evidence="4" type="ORF">Cvel_5410</name>
</gene>
<keyword evidence="2" id="KW-0677">Repeat</keyword>
<dbReference type="InterPro" id="IPR032675">
    <property type="entry name" value="LRR_dom_sf"/>
</dbReference>
<name>A0A0G4GYP5_9ALVE</name>
<protein>
    <submittedName>
        <fullName evidence="4">Uncharacterized protein</fullName>
    </submittedName>
</protein>
<accession>A0A0G4GYP5</accession>
<dbReference type="PROSITE" id="PS51450">
    <property type="entry name" value="LRR"/>
    <property type="match status" value="1"/>
</dbReference>
<dbReference type="VEuPathDB" id="CryptoDB:Cvel_5410"/>
<feature type="region of interest" description="Disordered" evidence="3">
    <location>
        <begin position="752"/>
        <end position="772"/>
    </location>
</feature>
<proteinExistence type="predicted"/>
<dbReference type="InterPro" id="IPR050576">
    <property type="entry name" value="Cilia_flagella_integrity"/>
</dbReference>
<feature type="compositionally biased region" description="Pro residues" evidence="3">
    <location>
        <begin position="753"/>
        <end position="765"/>
    </location>
</feature>
<feature type="compositionally biased region" description="Basic and acidic residues" evidence="3">
    <location>
        <begin position="635"/>
        <end position="665"/>
    </location>
</feature>
<sequence>MVKDRTGVDPKPLESLRFAGPSVKIQSWESKDQRDLDNTLSNFQHIDGLSQGLHPSQTLRPDVLQPTLKDELKMLSSKKAKEARAVPGATANAPAGNEKAKISAQYKGATYEWSTDAPQLVEMVDKLGPLNKSIRSEAFLFTFFQDLNLKGSDITDMENRLPLPPKKPSNTGGFQPSSSSSGSAPPSFLSSDHSPITRRAVALTQNCNRFTSLGRLNLSDNRLTQIDFLPPNLQFLNVYNNPLKKINLQSPHASLVHLGAGCCLLGDAAIPPLALSLPKLISLDLTMNPLTSLLSLLGWLTKRAPKLKHFHFAGTDASFHPRARLCALGCIPSLQVINDIEVVDAEREAAEGIEATHLLLSWEVPLTLKFFSLRGLRKLVLLVASEQVHRERREAAAAGETETTKTEEPDPGKGKGKDKKKDDKKDEEKEMDPEELERERKRQEAAALEMDIQERAEALAQRSLFRFVLDIPSSPGDASKSSSSSHVVEKKEGETTEKSAGGVEFPQEFKVLFPSYREALSPPEAQAGGKKGEAPPPPDPNAAPPSDGQLDPQVSFMPLPPADGAAAGDSALPPAGETSQALTLSLCVGGSEGTAGEQMWKRPSVFLSRPATLRLQMSTEPAPLPGDEPQAGGGKGKDAKEKGGKGGKEKDEAQSAAEEPPRPPEVRTLAVGQLDLFDLLLASPNRGRSGRKNLEGFGKEPPPISTGTQVMRFLAPDMSSSDEIIPPPPGQRPKVVKCSVVTVVETLIWSPYTPIPEPSLNPPEPVATKGKK</sequence>
<dbReference type="SUPFAM" id="SSF52075">
    <property type="entry name" value="Outer arm dynein light chain 1"/>
    <property type="match status" value="1"/>
</dbReference>
<feature type="region of interest" description="Disordered" evidence="3">
    <location>
        <begin position="611"/>
        <end position="670"/>
    </location>
</feature>
<dbReference type="PANTHER" id="PTHR45973">
    <property type="entry name" value="PROTEIN PHOSPHATASE 1 REGULATORY SUBUNIT SDS22-RELATED"/>
    <property type="match status" value="1"/>
</dbReference>
<feature type="compositionally biased region" description="Basic and acidic residues" evidence="3">
    <location>
        <begin position="402"/>
        <end position="428"/>
    </location>
</feature>
<feature type="compositionally biased region" description="Low complexity" evidence="3">
    <location>
        <begin position="473"/>
        <end position="485"/>
    </location>
</feature>
<dbReference type="EMBL" id="CDMZ01001691">
    <property type="protein sequence ID" value="CEM36255.1"/>
    <property type="molecule type" value="Genomic_DNA"/>
</dbReference>
<evidence type="ECO:0000256" key="3">
    <source>
        <dbReference type="SAM" id="MobiDB-lite"/>
    </source>
</evidence>
<reference evidence="4" key="1">
    <citation type="submission" date="2014-11" db="EMBL/GenBank/DDBJ databases">
        <authorList>
            <person name="Otto D Thomas"/>
            <person name="Naeem Raeece"/>
        </authorList>
    </citation>
    <scope>NUCLEOTIDE SEQUENCE</scope>
</reference>
<feature type="compositionally biased region" description="Basic and acidic residues" evidence="3">
    <location>
        <begin position="487"/>
        <end position="497"/>
    </location>
</feature>
<organism evidence="4">
    <name type="scientific">Chromera velia CCMP2878</name>
    <dbReference type="NCBI Taxonomy" id="1169474"/>
    <lineage>
        <taxon>Eukaryota</taxon>
        <taxon>Sar</taxon>
        <taxon>Alveolata</taxon>
        <taxon>Colpodellida</taxon>
        <taxon>Chromeraceae</taxon>
        <taxon>Chromera</taxon>
    </lineage>
</organism>
<dbReference type="PANTHER" id="PTHR45973:SF35">
    <property type="entry name" value="LEUCINE-RICH REPEAT-CONTAINING PROTEIN 43"/>
    <property type="match status" value="1"/>
</dbReference>
<evidence type="ECO:0000256" key="1">
    <source>
        <dbReference type="ARBA" id="ARBA00022614"/>
    </source>
</evidence>
<feature type="compositionally biased region" description="Low complexity" evidence="3">
    <location>
        <begin position="562"/>
        <end position="576"/>
    </location>
</feature>
<dbReference type="InterPro" id="IPR001611">
    <property type="entry name" value="Leu-rich_rpt"/>
</dbReference>
<dbReference type="AlphaFoldDB" id="A0A0G4GYP5"/>
<feature type="region of interest" description="Disordered" evidence="3">
    <location>
        <begin position="391"/>
        <end position="444"/>
    </location>
</feature>
<evidence type="ECO:0000256" key="2">
    <source>
        <dbReference type="ARBA" id="ARBA00022737"/>
    </source>
</evidence>
<feature type="region of interest" description="Disordered" evidence="3">
    <location>
        <begin position="682"/>
        <end position="707"/>
    </location>
</feature>
<feature type="region of interest" description="Disordered" evidence="3">
    <location>
        <begin position="471"/>
        <end position="578"/>
    </location>
</feature>
<feature type="compositionally biased region" description="Pro residues" evidence="3">
    <location>
        <begin position="534"/>
        <end position="543"/>
    </location>
</feature>
<dbReference type="Gene3D" id="3.80.10.10">
    <property type="entry name" value="Ribonuclease Inhibitor"/>
    <property type="match status" value="1"/>
</dbReference>
<feature type="compositionally biased region" description="Low complexity" evidence="3">
    <location>
        <begin position="176"/>
        <end position="191"/>
    </location>
</feature>
<evidence type="ECO:0000313" key="4">
    <source>
        <dbReference type="EMBL" id="CEM36255.1"/>
    </source>
</evidence>
<keyword evidence="1" id="KW-0433">Leucine-rich repeat</keyword>
<feature type="region of interest" description="Disordered" evidence="3">
    <location>
        <begin position="155"/>
        <end position="192"/>
    </location>
</feature>